<evidence type="ECO:0000313" key="1">
    <source>
        <dbReference type="EMBL" id="GJT08405.1"/>
    </source>
</evidence>
<name>A0ABQ5B0G2_9ASTR</name>
<evidence type="ECO:0000313" key="2">
    <source>
        <dbReference type="Proteomes" id="UP001151760"/>
    </source>
</evidence>
<proteinExistence type="predicted"/>
<dbReference type="Proteomes" id="UP001151760">
    <property type="component" value="Unassembled WGS sequence"/>
</dbReference>
<reference evidence="1" key="1">
    <citation type="journal article" date="2022" name="Int. J. Mol. Sci.">
        <title>Draft Genome of Tanacetum Coccineum: Genomic Comparison of Closely Related Tanacetum-Family Plants.</title>
        <authorList>
            <person name="Yamashiro T."/>
            <person name="Shiraishi A."/>
            <person name="Nakayama K."/>
            <person name="Satake H."/>
        </authorList>
    </citation>
    <scope>NUCLEOTIDE SEQUENCE</scope>
</reference>
<keyword evidence="2" id="KW-1185">Reference proteome</keyword>
<gene>
    <name evidence="1" type="ORF">Tco_0842867</name>
</gene>
<reference evidence="1" key="2">
    <citation type="submission" date="2022-01" db="EMBL/GenBank/DDBJ databases">
        <authorList>
            <person name="Yamashiro T."/>
            <person name="Shiraishi A."/>
            <person name="Satake H."/>
            <person name="Nakayama K."/>
        </authorList>
    </citation>
    <scope>NUCLEOTIDE SEQUENCE</scope>
</reference>
<organism evidence="1 2">
    <name type="scientific">Tanacetum coccineum</name>
    <dbReference type="NCBI Taxonomy" id="301880"/>
    <lineage>
        <taxon>Eukaryota</taxon>
        <taxon>Viridiplantae</taxon>
        <taxon>Streptophyta</taxon>
        <taxon>Embryophyta</taxon>
        <taxon>Tracheophyta</taxon>
        <taxon>Spermatophyta</taxon>
        <taxon>Magnoliopsida</taxon>
        <taxon>eudicotyledons</taxon>
        <taxon>Gunneridae</taxon>
        <taxon>Pentapetalae</taxon>
        <taxon>asterids</taxon>
        <taxon>campanulids</taxon>
        <taxon>Asterales</taxon>
        <taxon>Asteraceae</taxon>
        <taxon>Asteroideae</taxon>
        <taxon>Anthemideae</taxon>
        <taxon>Anthemidinae</taxon>
        <taxon>Tanacetum</taxon>
    </lineage>
</organism>
<dbReference type="EMBL" id="BQNB010012828">
    <property type="protein sequence ID" value="GJT08405.1"/>
    <property type="molecule type" value="Genomic_DNA"/>
</dbReference>
<protein>
    <recommendedName>
        <fullName evidence="3">Retrovirus-related Pol polyprotein from transposon TNT 1-94</fullName>
    </recommendedName>
</protein>
<accession>A0ABQ5B0G2</accession>
<sequence>MTTLAEHIIVAVAENRLPMLEKSMYDSWASRIRLFIKGKKHGRMMLDSIDNGSLVYPTVEENGQTRPMKYSKLTDAQHHSDIDFGRKRVSIKLDKQNDPISLEKKIKISPIDYSKLNKIKEDIGKRFVTQKELFAEQVFWLKHSPLSETPVKSILMCRVEALSELHKVNMSQYRFYKNELVLSMSSALINLSSSPQKWTAADRNVEVVPISVLYRRGMAISKNVINNGYEENNCMIKFVIKGVNIRGEILQHDKRFQYIKNIKMEYEKLIVKGFPDKLYYTQKTLKYKRIKVKSLISVQTNGFQRNVLNEKVIINYDGRDSFFGVGNAGCVILNDILVRKSDFHYRGLSQGSLCMIHSRHLRFCFALGEGARQPYVEL</sequence>
<comment type="caution">
    <text evidence="1">The sequence shown here is derived from an EMBL/GenBank/DDBJ whole genome shotgun (WGS) entry which is preliminary data.</text>
</comment>
<evidence type="ECO:0008006" key="3">
    <source>
        <dbReference type="Google" id="ProtNLM"/>
    </source>
</evidence>